<dbReference type="AlphaFoldDB" id="A0AA49K1E8"/>
<reference evidence="7" key="1">
    <citation type="submission" date="2023-07" db="EMBL/GenBank/DDBJ databases">
        <authorList>
            <person name="Haufschild T."/>
            <person name="Kallscheuer N."/>
            <person name="Hammer J."/>
            <person name="Kohn T."/>
            <person name="Kabuu M."/>
            <person name="Jogler M."/>
            <person name="Wohfarth N."/>
            <person name="Heuer A."/>
            <person name="Rohde M."/>
            <person name="van Teeseling M.C.F."/>
            <person name="Jogler C."/>
        </authorList>
    </citation>
    <scope>NUCLEOTIDE SEQUENCE</scope>
    <source>
        <strain evidence="6">Strain 138</strain>
        <strain evidence="7">Strain 318</strain>
    </source>
</reference>
<feature type="transmembrane region" description="Helical" evidence="5">
    <location>
        <begin position="367"/>
        <end position="386"/>
    </location>
</feature>
<evidence type="ECO:0000256" key="5">
    <source>
        <dbReference type="SAM" id="Phobius"/>
    </source>
</evidence>
<keyword evidence="2 5" id="KW-0812">Transmembrane</keyword>
<dbReference type="PANTHER" id="PTHR11785">
    <property type="entry name" value="AMINO ACID TRANSPORTER"/>
    <property type="match status" value="1"/>
</dbReference>
<dbReference type="RefSeq" id="WP_367885938.1">
    <property type="nucleotide sequence ID" value="NZ_CP130612.1"/>
</dbReference>
<organism evidence="7 8">
    <name type="scientific">Pseudogemmatithrix spongiicola</name>
    <dbReference type="NCBI Taxonomy" id="3062599"/>
    <lineage>
        <taxon>Bacteria</taxon>
        <taxon>Pseudomonadati</taxon>
        <taxon>Gemmatimonadota</taxon>
        <taxon>Gemmatimonadia</taxon>
        <taxon>Gemmatimonadales</taxon>
        <taxon>Gemmatimonadaceae</taxon>
        <taxon>Pseudogemmatithrix</taxon>
    </lineage>
</organism>
<proteinExistence type="predicted"/>
<feature type="transmembrane region" description="Helical" evidence="5">
    <location>
        <begin position="19"/>
        <end position="38"/>
    </location>
</feature>
<dbReference type="Pfam" id="PF13520">
    <property type="entry name" value="AA_permease_2"/>
    <property type="match status" value="1"/>
</dbReference>
<keyword evidence="4 5" id="KW-0472">Membrane</keyword>
<feature type="transmembrane region" description="Helical" evidence="5">
    <location>
        <begin position="245"/>
        <end position="266"/>
    </location>
</feature>
<accession>A0AA49K1E8</accession>
<feature type="transmembrane region" description="Helical" evidence="5">
    <location>
        <begin position="100"/>
        <end position="126"/>
    </location>
</feature>
<feature type="transmembrane region" description="Helical" evidence="5">
    <location>
        <begin position="138"/>
        <end position="155"/>
    </location>
</feature>
<dbReference type="Gene3D" id="1.20.1740.10">
    <property type="entry name" value="Amino acid/polyamine transporter I"/>
    <property type="match status" value="1"/>
</dbReference>
<dbReference type="PANTHER" id="PTHR11785:SF512">
    <property type="entry name" value="SOBREMESA, ISOFORM B"/>
    <property type="match status" value="1"/>
</dbReference>
<evidence type="ECO:0000256" key="2">
    <source>
        <dbReference type="ARBA" id="ARBA00022692"/>
    </source>
</evidence>
<keyword evidence="3 5" id="KW-1133">Transmembrane helix</keyword>
<dbReference type="Proteomes" id="UP001229955">
    <property type="component" value="Chromosome"/>
</dbReference>
<evidence type="ECO:0000313" key="7">
    <source>
        <dbReference type="EMBL" id="WKW15982.1"/>
    </source>
</evidence>
<evidence type="ECO:0000256" key="4">
    <source>
        <dbReference type="ARBA" id="ARBA00023136"/>
    </source>
</evidence>
<evidence type="ECO:0000313" key="6">
    <source>
        <dbReference type="EMBL" id="WKW13076.1"/>
    </source>
</evidence>
<feature type="transmembrane region" description="Helical" evidence="5">
    <location>
        <begin position="58"/>
        <end position="79"/>
    </location>
</feature>
<gene>
    <name evidence="6" type="ORF">Strain138_002390</name>
    <name evidence="7" type="ORF">Strain318_002389</name>
</gene>
<protein>
    <submittedName>
        <fullName evidence="7">Amino acid permease</fullName>
    </submittedName>
</protein>
<dbReference type="KEGG" id="pspc:Strain318_002389"/>
<accession>A0AA49Q5R8</accession>
<feature type="transmembrane region" description="Helical" evidence="5">
    <location>
        <begin position="286"/>
        <end position="311"/>
    </location>
</feature>
<comment type="subcellular location">
    <subcellularLocation>
        <location evidence="1">Membrane</location>
        <topology evidence="1">Multi-pass membrane protein</topology>
    </subcellularLocation>
</comment>
<dbReference type="InterPro" id="IPR050598">
    <property type="entry name" value="AminoAcid_Transporter"/>
</dbReference>
<sequence>MANSTAPQQTPSPTLARSIGLWSAMAVVIGSTIGSGIFRSPAGIADKLPGPLPMLMAWVAGGIFAICGALTIAELASAIPKTGGIYVFLKEGWSDRTAFTFGWSQFAMIRASSLGGISITCAEYFFRVMGWDLGDPMPVRYTAAGAILLTAFFNIRGAKIGAAFTNFTVLAKYGGLLFIVIVAFAWGVPNNGVAHYTPMLPPGSLSISAFGLALVSTLWAFDGWADVSNNAGEIRDPQKNLPKALIGGTLLVMAIYLAANLAYLSVLTIDEMRVSRLVAADVAQRVIGPAGVVFVSVTVMISTFGTLNAVLFTSPRIFFAMAADGLFFKPVAAVHPTWGTPWVAIAMTATLGAIFVLTRSFEQLADAFVTAFLPFYFLAVASIFRLRKRADYQPTFRVPLYPVVPLLFMAAVLYLLANALIAESSRWQTAGVLGVCLVGIPMYHLTVGRKR</sequence>
<dbReference type="GO" id="GO:0016020">
    <property type="term" value="C:membrane"/>
    <property type="evidence" value="ECO:0007669"/>
    <property type="project" value="UniProtKB-SubCell"/>
</dbReference>
<dbReference type="PIRSF" id="PIRSF006060">
    <property type="entry name" value="AA_transporter"/>
    <property type="match status" value="1"/>
</dbReference>
<feature type="transmembrane region" description="Helical" evidence="5">
    <location>
        <begin position="167"/>
        <end position="187"/>
    </location>
</feature>
<feature type="transmembrane region" description="Helical" evidence="5">
    <location>
        <begin position="342"/>
        <end position="361"/>
    </location>
</feature>
<dbReference type="GO" id="GO:0015179">
    <property type="term" value="F:L-amino acid transmembrane transporter activity"/>
    <property type="evidence" value="ECO:0007669"/>
    <property type="project" value="TreeGrafter"/>
</dbReference>
<evidence type="ECO:0000256" key="1">
    <source>
        <dbReference type="ARBA" id="ARBA00004141"/>
    </source>
</evidence>
<feature type="transmembrane region" description="Helical" evidence="5">
    <location>
        <begin position="398"/>
        <end position="421"/>
    </location>
</feature>
<dbReference type="EMBL" id="CP130612">
    <property type="protein sequence ID" value="WKW13076.1"/>
    <property type="molecule type" value="Genomic_DNA"/>
</dbReference>
<dbReference type="EMBL" id="CP130613">
    <property type="protein sequence ID" value="WKW15982.1"/>
    <property type="molecule type" value="Genomic_DNA"/>
</dbReference>
<evidence type="ECO:0000313" key="8">
    <source>
        <dbReference type="Proteomes" id="UP001229955"/>
    </source>
</evidence>
<dbReference type="InterPro" id="IPR002293">
    <property type="entry name" value="AA/rel_permease1"/>
</dbReference>
<keyword evidence="8" id="KW-1185">Reference proteome</keyword>
<name>A0AA49K1E8_9BACT</name>
<feature type="transmembrane region" description="Helical" evidence="5">
    <location>
        <begin position="207"/>
        <end position="225"/>
    </location>
</feature>
<evidence type="ECO:0000256" key="3">
    <source>
        <dbReference type="ARBA" id="ARBA00022989"/>
    </source>
</evidence>
<feature type="transmembrane region" description="Helical" evidence="5">
    <location>
        <begin position="427"/>
        <end position="445"/>
    </location>
</feature>